<dbReference type="SMART" id="SM00382">
    <property type="entry name" value="AAA"/>
    <property type="match status" value="1"/>
</dbReference>
<dbReference type="Gene3D" id="3.40.50.300">
    <property type="entry name" value="P-loop containing nucleotide triphosphate hydrolases"/>
    <property type="match status" value="1"/>
</dbReference>
<comment type="caution">
    <text evidence="2">The sequence shown here is derived from an EMBL/GenBank/DDBJ whole genome shotgun (WGS) entry which is preliminary data.</text>
</comment>
<dbReference type="GO" id="GO:0005524">
    <property type="term" value="F:ATP binding"/>
    <property type="evidence" value="ECO:0007669"/>
    <property type="project" value="InterPro"/>
</dbReference>
<dbReference type="Pfam" id="PF00004">
    <property type="entry name" value="AAA"/>
    <property type="match status" value="1"/>
</dbReference>
<dbReference type="Pfam" id="PF07728">
    <property type="entry name" value="AAA_5"/>
    <property type="match status" value="1"/>
</dbReference>
<dbReference type="SUPFAM" id="SSF52540">
    <property type="entry name" value="P-loop containing nucleoside triphosphate hydrolases"/>
    <property type="match status" value="1"/>
</dbReference>
<dbReference type="AlphaFoldDB" id="A0A644YEE9"/>
<dbReference type="PANTHER" id="PTHR37291">
    <property type="entry name" value="5-METHYLCYTOSINE-SPECIFIC RESTRICTION ENZYME B"/>
    <property type="match status" value="1"/>
</dbReference>
<dbReference type="InterPro" id="IPR003593">
    <property type="entry name" value="AAA+_ATPase"/>
</dbReference>
<proteinExistence type="predicted"/>
<dbReference type="InterPro" id="IPR052934">
    <property type="entry name" value="Methyl-DNA_Rec/Restrict_Enz"/>
</dbReference>
<evidence type="ECO:0000313" key="2">
    <source>
        <dbReference type="EMBL" id="MPM26935.1"/>
    </source>
</evidence>
<feature type="domain" description="AAA+ ATPase" evidence="1">
    <location>
        <begin position="296"/>
        <end position="594"/>
    </location>
</feature>
<reference evidence="2" key="1">
    <citation type="submission" date="2019-08" db="EMBL/GenBank/DDBJ databases">
        <authorList>
            <person name="Kucharzyk K."/>
            <person name="Murdoch R.W."/>
            <person name="Higgins S."/>
            <person name="Loffler F."/>
        </authorList>
    </citation>
    <scope>NUCLEOTIDE SEQUENCE</scope>
</reference>
<name>A0A644YEE9_9ZZZZ</name>
<dbReference type="GO" id="GO:0016887">
    <property type="term" value="F:ATP hydrolysis activity"/>
    <property type="evidence" value="ECO:0007669"/>
    <property type="project" value="InterPro"/>
</dbReference>
<dbReference type="InterPro" id="IPR027417">
    <property type="entry name" value="P-loop_NTPase"/>
</dbReference>
<organism evidence="2">
    <name type="scientific">bioreactor metagenome</name>
    <dbReference type="NCBI Taxonomy" id="1076179"/>
    <lineage>
        <taxon>unclassified sequences</taxon>
        <taxon>metagenomes</taxon>
        <taxon>ecological metagenomes</taxon>
    </lineage>
</organism>
<dbReference type="PANTHER" id="PTHR37291:SF1">
    <property type="entry name" value="TYPE IV METHYL-DIRECTED RESTRICTION ENZYME ECOKMCRB SUBUNIT"/>
    <property type="match status" value="1"/>
</dbReference>
<dbReference type="InterPro" id="IPR003959">
    <property type="entry name" value="ATPase_AAA_core"/>
</dbReference>
<sequence length="713" mass="81711">MARMTEFQPLYDAFHLFQERCLQQDRSLIWPDQQIWTIANLQRWKTQVIDSPNLEGELNFNEKLEQQLIGAPPILWGLAADMHYVYYLPSANITLATRVRNISWAAQKSGLTLPPENDPIWAAQKNGFTRTTQKYHFRYAQLHLLAAFALRLKEQGNAAQILTDSTQVQSMLDEILEGIPAKGDRAYDLRHAILYLMFPDQYERIISTAHKEKIVGRYIKYVSDPHTDLDTRLHQIREGLAGTQQSGQNFDFYRDLKQEWNPDEVETPPQPETGKKTEEPQKDVRIVVDALRLLNRFKNLILFGPPGTGKTFWAKIIANRLVAPQLKQAQSRATFVQTVIEDLPFYDILALDMYRTGHDKNYTVPQLEEMELVQARFRQNPVKHQKNQIWGYLQSHTAIESQTVKLTSRAEPFLFDKTDNSQWFLTPAGKEYVQGTLTDRLTLIKQGPPATNQPEDFIRWVTFHQSYAYEDFVEGLRPKTEQGDAMVLAFELKPGIFRSLCARAKDDPNNQYVLVIDEINRGNIAKIFGELMTLIEADKRGKQPVELPYSKEDFQVPVNLAIIGTMNTADRSIALLDVALRRRFAFLELLPEAELLDGINVSLAEEDALNIGTCLRNLNQRIVELRGADYQIGHSYFLPLQGIADEVEKLNCLDDIWNYQVVPLLKEYFYGQVDLLRQVLPSFFNQDDGGQPQSASSLVALHGEDLISALNKL</sequence>
<gene>
    <name evidence="2" type="ORF">SDC9_73440</name>
</gene>
<dbReference type="EMBL" id="VSSQ01004865">
    <property type="protein sequence ID" value="MPM26935.1"/>
    <property type="molecule type" value="Genomic_DNA"/>
</dbReference>
<evidence type="ECO:0000259" key="1">
    <source>
        <dbReference type="SMART" id="SM00382"/>
    </source>
</evidence>
<protein>
    <recommendedName>
        <fullName evidence="1">AAA+ ATPase domain-containing protein</fullName>
    </recommendedName>
</protein>
<dbReference type="InterPro" id="IPR011704">
    <property type="entry name" value="ATPase_dyneun-rel_AAA"/>
</dbReference>
<accession>A0A644YEE9</accession>